<proteinExistence type="predicted"/>
<reference evidence="4" key="1">
    <citation type="submission" date="2025-08" db="UniProtKB">
        <authorList>
            <consortium name="RefSeq"/>
        </authorList>
    </citation>
    <scope>IDENTIFICATION</scope>
    <source>
        <strain evidence="4">Airmid</strain>
    </source>
</reference>
<dbReference type="GO" id="GO:0043161">
    <property type="term" value="P:proteasome-mediated ubiquitin-dependent protein catabolic process"/>
    <property type="evidence" value="ECO:0007669"/>
    <property type="project" value="TreeGrafter"/>
</dbReference>
<dbReference type="SUPFAM" id="SSF48371">
    <property type="entry name" value="ARM repeat"/>
    <property type="match status" value="1"/>
</dbReference>
<gene>
    <name evidence="4" type="primary">LOC113796689</name>
</gene>
<dbReference type="InterPro" id="IPR016024">
    <property type="entry name" value="ARM-type_fold"/>
</dbReference>
<dbReference type="PANTHER" id="PTHR10943">
    <property type="entry name" value="26S PROTEASOME NON-ATPASE REGULATORY SUBUNIT"/>
    <property type="match status" value="1"/>
</dbReference>
<sequence length="530" mass="58744">MNELISYYNSEGSTDFSRFEKEGYYMIMLALRTRDCSQIWNKYSVIASLGIINQTHSNTGIKVLSSNLPNQPGWKVGQPYDDAGGLYGLGLLQADKPADDIKKYLREQLSAAIETMSGNTNNELLTGASMGCSLAFIATNDVDITNLLEAILLYDVPLPSEAACLGMGIVNYSKFDTALIKKLLAFSSHTQHEKILRSIGVAISMLVAHSNENCLEVVNEIISHENEFIRMGGVLSLGTAYFQNTNNDIIARLLKLIIDDASDEVKHMAVMALCFVYLGTSEFVNALETFKMLIDSFNYRIRYAAASAIGLIAAGTGDRNALELLLLVINDSHELVRQAALISLGMIYMGISDRMILYQRKENTPTIDIGDISVTKLPIYPTPTEVRDLLVTLACNSYDDVMVRVGALYGLGFLTASGSNATLATVRRVIEKNNETNPGMKKLLESQKWVGSFISPVRAIGFILYTQFWYWYPFILNITLSFVPQALIAVTEDGIAPEDFNLRLNLKSFKAVLKLWKLMLKITNNIMDDG</sequence>
<name>A0A6P6YBI6_DERPT</name>
<dbReference type="GO" id="GO:0005634">
    <property type="term" value="C:nucleus"/>
    <property type="evidence" value="ECO:0007669"/>
    <property type="project" value="TreeGrafter"/>
</dbReference>
<dbReference type="AlphaFoldDB" id="A0A6P6YBI6"/>
<dbReference type="Proteomes" id="UP000515146">
    <property type="component" value="Unplaced"/>
</dbReference>
<organism evidence="3 4">
    <name type="scientific">Dermatophagoides pteronyssinus</name>
    <name type="common">European house dust mite</name>
    <dbReference type="NCBI Taxonomy" id="6956"/>
    <lineage>
        <taxon>Eukaryota</taxon>
        <taxon>Metazoa</taxon>
        <taxon>Ecdysozoa</taxon>
        <taxon>Arthropoda</taxon>
        <taxon>Chelicerata</taxon>
        <taxon>Arachnida</taxon>
        <taxon>Acari</taxon>
        <taxon>Acariformes</taxon>
        <taxon>Sarcoptiformes</taxon>
        <taxon>Astigmata</taxon>
        <taxon>Psoroptidia</taxon>
        <taxon>Analgoidea</taxon>
        <taxon>Pyroglyphidae</taxon>
        <taxon>Dermatophagoidinae</taxon>
        <taxon>Dermatophagoides</taxon>
    </lineage>
</organism>
<evidence type="ECO:0000256" key="2">
    <source>
        <dbReference type="ARBA" id="ARBA00022942"/>
    </source>
</evidence>
<protein>
    <submittedName>
        <fullName evidence="4">26S proteasome non-ATPase regulatory subunit 1 homolog B-like</fullName>
    </submittedName>
</protein>
<dbReference type="PANTHER" id="PTHR10943:SF2">
    <property type="entry name" value="26S PROTEASOME NON-ATPASE REGULATORY SUBUNIT 1"/>
    <property type="match status" value="1"/>
</dbReference>
<accession>A0A6P6YBI6</accession>
<dbReference type="GO" id="GO:0008540">
    <property type="term" value="C:proteasome regulatory particle, base subcomplex"/>
    <property type="evidence" value="ECO:0007669"/>
    <property type="project" value="TreeGrafter"/>
</dbReference>
<dbReference type="OrthoDB" id="261572at2759"/>
<dbReference type="InParanoid" id="A0A6P6YBI6"/>
<evidence type="ECO:0000313" key="3">
    <source>
        <dbReference type="Proteomes" id="UP000515146"/>
    </source>
</evidence>
<evidence type="ECO:0000256" key="1">
    <source>
        <dbReference type="ARBA" id="ARBA00022737"/>
    </source>
</evidence>
<dbReference type="GO" id="GO:0034515">
    <property type="term" value="C:proteasome storage granule"/>
    <property type="evidence" value="ECO:0007669"/>
    <property type="project" value="TreeGrafter"/>
</dbReference>
<keyword evidence="3" id="KW-1185">Reference proteome</keyword>
<dbReference type="Gene3D" id="1.25.10.10">
    <property type="entry name" value="Leucine-rich Repeat Variant"/>
    <property type="match status" value="1"/>
</dbReference>
<keyword evidence="2" id="KW-0647">Proteasome</keyword>
<evidence type="ECO:0000313" key="4">
    <source>
        <dbReference type="RefSeq" id="XP_027202793.1"/>
    </source>
</evidence>
<dbReference type="InterPro" id="IPR011989">
    <property type="entry name" value="ARM-like"/>
</dbReference>
<keyword evidence="1" id="KW-0677">Repeat</keyword>
<dbReference type="RefSeq" id="XP_027202793.1">
    <property type="nucleotide sequence ID" value="XM_027346992.1"/>
</dbReference>
<dbReference type="KEGG" id="dpte:113796689"/>